<protein>
    <recommendedName>
        <fullName evidence="3">Septin</fullName>
    </recommendedName>
</protein>
<name>A0AAW1U2Z9_9CUCU</name>
<dbReference type="InterPro" id="IPR027417">
    <property type="entry name" value="P-loop_NTPase"/>
</dbReference>
<proteinExistence type="inferred from homology"/>
<dbReference type="PANTHER" id="PTHR18884">
    <property type="entry name" value="SEPTIN"/>
    <property type="match status" value="1"/>
</dbReference>
<dbReference type="CDD" id="cd01850">
    <property type="entry name" value="CDC_Septin"/>
    <property type="match status" value="1"/>
</dbReference>
<accession>A0AAW1U2Z9</accession>
<dbReference type="PROSITE" id="PS51719">
    <property type="entry name" value="G_SEPTIN"/>
    <property type="match status" value="1"/>
</dbReference>
<comment type="caution">
    <text evidence="7">The sequence shown here is derived from an EMBL/GenBank/DDBJ whole genome shotgun (WGS) entry which is preliminary data.</text>
</comment>
<evidence type="ECO:0000259" key="6">
    <source>
        <dbReference type="PROSITE" id="PS51719"/>
    </source>
</evidence>
<organism evidence="7 8">
    <name type="scientific">Henosepilachna vigintioctopunctata</name>
    <dbReference type="NCBI Taxonomy" id="420089"/>
    <lineage>
        <taxon>Eukaryota</taxon>
        <taxon>Metazoa</taxon>
        <taxon>Ecdysozoa</taxon>
        <taxon>Arthropoda</taxon>
        <taxon>Hexapoda</taxon>
        <taxon>Insecta</taxon>
        <taxon>Pterygota</taxon>
        <taxon>Neoptera</taxon>
        <taxon>Endopterygota</taxon>
        <taxon>Coleoptera</taxon>
        <taxon>Polyphaga</taxon>
        <taxon>Cucujiformia</taxon>
        <taxon>Coccinelloidea</taxon>
        <taxon>Coccinellidae</taxon>
        <taxon>Epilachninae</taxon>
        <taxon>Epilachnini</taxon>
        <taxon>Henosepilachna</taxon>
    </lineage>
</organism>
<dbReference type="Gene3D" id="3.40.50.300">
    <property type="entry name" value="P-loop containing nucleotide triphosphate hydrolases"/>
    <property type="match status" value="1"/>
</dbReference>
<gene>
    <name evidence="7" type="ORF">WA026_005377</name>
</gene>
<keyword evidence="2 4" id="KW-0342">GTP-binding</keyword>
<evidence type="ECO:0000256" key="5">
    <source>
        <dbReference type="SAM" id="Coils"/>
    </source>
</evidence>
<feature type="domain" description="Septin-type G" evidence="6">
    <location>
        <begin position="30"/>
        <end position="294"/>
    </location>
</feature>
<evidence type="ECO:0000256" key="2">
    <source>
        <dbReference type="ARBA" id="ARBA00023134"/>
    </source>
</evidence>
<dbReference type="SUPFAM" id="SSF52540">
    <property type="entry name" value="P-loop containing nucleoside triphosphate hydrolases"/>
    <property type="match status" value="1"/>
</dbReference>
<dbReference type="AlphaFoldDB" id="A0AAW1U2Z9"/>
<dbReference type="InterPro" id="IPR016491">
    <property type="entry name" value="Septin"/>
</dbReference>
<evidence type="ECO:0000256" key="4">
    <source>
        <dbReference type="RuleBase" id="RU004560"/>
    </source>
</evidence>
<dbReference type="GO" id="GO:0005525">
    <property type="term" value="F:GTP binding"/>
    <property type="evidence" value="ECO:0007669"/>
    <property type="project" value="UniProtKB-UniRule"/>
</dbReference>
<dbReference type="EMBL" id="JARQZJ010000032">
    <property type="protein sequence ID" value="KAK9874535.1"/>
    <property type="molecule type" value="Genomic_DNA"/>
</dbReference>
<evidence type="ECO:0000313" key="7">
    <source>
        <dbReference type="EMBL" id="KAK9874535.1"/>
    </source>
</evidence>
<dbReference type="InterPro" id="IPR030379">
    <property type="entry name" value="G_SEPTIN_dom"/>
</dbReference>
<dbReference type="PIRSF" id="PIRSF006698">
    <property type="entry name" value="Septin"/>
    <property type="match status" value="1"/>
</dbReference>
<dbReference type="Pfam" id="PF00735">
    <property type="entry name" value="Septin"/>
    <property type="match status" value="1"/>
</dbReference>
<reference evidence="7 8" key="1">
    <citation type="submission" date="2023-03" db="EMBL/GenBank/DDBJ databases">
        <title>Genome insight into feeding habits of ladybird beetles.</title>
        <authorList>
            <person name="Li H.-S."/>
            <person name="Huang Y.-H."/>
            <person name="Pang H."/>
        </authorList>
    </citation>
    <scope>NUCLEOTIDE SEQUENCE [LARGE SCALE GENOMIC DNA]</scope>
    <source>
        <strain evidence="7">SYSU_2023b</strain>
        <tissue evidence="7">Whole body</tissue>
    </source>
</reference>
<evidence type="ECO:0000313" key="8">
    <source>
        <dbReference type="Proteomes" id="UP001431783"/>
    </source>
</evidence>
<comment type="similarity">
    <text evidence="3 4">Belongs to the TRAFAC class TrmE-Era-EngA-EngB-Septin-like GTPase superfamily. Septin GTPase family.</text>
</comment>
<keyword evidence="5" id="KW-0175">Coiled coil</keyword>
<feature type="coiled-coil region" evidence="5">
    <location>
        <begin position="332"/>
        <end position="388"/>
    </location>
</feature>
<keyword evidence="8" id="KW-1185">Reference proteome</keyword>
<sequence>METEIRHLELNGYVGFDSLPYNYVTRAKRKGFVLNVLCVGESGIGKKTLMDSLFKTTLETDEDVYYSNHTVFKSNAYVIKEQNISISLNLCRTVNYGDDMNRKDSLKAITDHVDRKFELYFQQELNIRQKPFDDFRIHVCLYFVCPTGVSLKPLDVMCMKMLAGKLNLVPVIAKADTMSMHELGKFKENILKELKRNNVQIYYGPLDEPPVEKLNAELNSRAPFAVVGSTDFVIVDGEQRRARKYPWGIIEVENEEHCDLPKLREMLIQVNLEDLIEKTHHVHYEMYRKTRLERMGLTDSDVSDGLIALYKMLNDKCNKQTAKLAVEESEIVRKMEARMRFILKELDKEERDMRDKFREMEEDYLQQKRAIKEAEDRLNEEIVEFRRMVGGMKKAGSSHNLLSSSSHNLLFSIGKRK</sequence>
<evidence type="ECO:0000256" key="3">
    <source>
        <dbReference type="PIRNR" id="PIRNR006698"/>
    </source>
</evidence>
<evidence type="ECO:0000256" key="1">
    <source>
        <dbReference type="ARBA" id="ARBA00022741"/>
    </source>
</evidence>
<dbReference type="Proteomes" id="UP001431783">
    <property type="component" value="Unassembled WGS sequence"/>
</dbReference>
<keyword evidence="1 4" id="KW-0547">Nucleotide-binding</keyword>